<name>A0A158CP38_9BURK</name>
<feature type="domain" description="Transposase Tn5-like N-terminal" evidence="2">
    <location>
        <begin position="8"/>
        <end position="65"/>
    </location>
</feature>
<dbReference type="Gene3D" id="1.10.246.40">
    <property type="entry name" value="Tn5 transposase, domain 1"/>
    <property type="match status" value="1"/>
</dbReference>
<sequence length="495" mass="56085">MARAGDIEDWANDEFGAAMLGDARLTSRLVSLARQLSRCPQTSFPQSLDAAQLKGAYRFFDNAKVDPEGVLAPHVAQTLTRMEQVPLVLAIQDTTEFNLTHLRSTEGLGYIAHEYLRGFLMHSLLAVTPEGLPLGVLGMKTWVRPIEQLGKKRLCKSKAIGTKESVKWLEGIEHLATLKSYCSDTHVVGISDREGDVYDAFIAERPLGVDWLIRASWNRRVEHPEQYLWPTVLASPVLGQTELQIPARADKPPRTARLEVRCTPVTLRAPANRQCEKLPLAEVFAIHVLEVDINDNVDPLEWLLLCSMPTHTYEQALERLAWYARRWTIESWHRVLKSGCRIEARQFGTLERFVRATALFAVIAWRVLYTTLLARLDGDLPCEVVLQPVEWQALYCRVHRTANSPNTVPSLEQAVLWIAGLGGYLNRKHDPPPGPTVMWRGFLALHEITEMYRIFRGPETNDSNLWVKLSSKGHGFFPQSERPTRDARHVEQVVQ</sequence>
<evidence type="ECO:0000313" key="3">
    <source>
        <dbReference type="EMBL" id="SAK84050.1"/>
    </source>
</evidence>
<gene>
    <name evidence="3" type="primary">tnpA_1</name>
    <name evidence="3" type="ORF">AWB75_05487</name>
</gene>
<keyword evidence="3" id="KW-0378">Hydrolase</keyword>
<evidence type="ECO:0000259" key="2">
    <source>
        <dbReference type="Pfam" id="PF14706"/>
    </source>
</evidence>
<dbReference type="InterPro" id="IPR014737">
    <property type="entry name" value="Transposase_Tn5-like_C"/>
</dbReference>
<reference evidence="3" key="1">
    <citation type="submission" date="2016-01" db="EMBL/GenBank/DDBJ databases">
        <authorList>
            <person name="Peeters C."/>
        </authorList>
    </citation>
    <scope>NUCLEOTIDE SEQUENCE [LARGE SCALE GENOMIC DNA]</scope>
    <source>
        <strain evidence="3">LMG 29318</strain>
    </source>
</reference>
<evidence type="ECO:0000259" key="1">
    <source>
        <dbReference type="Pfam" id="PF02281"/>
    </source>
</evidence>
<dbReference type="InterPro" id="IPR003201">
    <property type="entry name" value="Transposase_Tn5"/>
</dbReference>
<dbReference type="AlphaFoldDB" id="A0A158CP38"/>
<dbReference type="EC" id="3.1.-.-" evidence="3"/>
<feature type="domain" description="Transposase Tn5 dimerisation" evidence="1">
    <location>
        <begin position="362"/>
        <end position="448"/>
    </location>
</feature>
<dbReference type="InterPro" id="IPR014735">
    <property type="entry name" value="Transposase_Tn5-like_N"/>
</dbReference>
<dbReference type="InterPro" id="IPR012337">
    <property type="entry name" value="RNaseH-like_sf"/>
</dbReference>
<dbReference type="InterPro" id="IPR038215">
    <property type="entry name" value="TN5-like_N_sf"/>
</dbReference>
<dbReference type="Pfam" id="PF02281">
    <property type="entry name" value="Dimer_Tnp_Tn5"/>
    <property type="match status" value="1"/>
</dbReference>
<dbReference type="SUPFAM" id="SSF53098">
    <property type="entry name" value="Ribonuclease H-like"/>
    <property type="match status" value="1"/>
</dbReference>
<keyword evidence="4" id="KW-1185">Reference proteome</keyword>
<accession>A0A158CP38</accession>
<dbReference type="Gene3D" id="3.90.350.10">
    <property type="entry name" value="Transposase Inhibitor Protein From Tn5, Chain A, domain 1"/>
    <property type="match status" value="1"/>
</dbReference>
<dbReference type="GO" id="GO:0016787">
    <property type="term" value="F:hydrolase activity"/>
    <property type="evidence" value="ECO:0007669"/>
    <property type="project" value="UniProtKB-KW"/>
</dbReference>
<dbReference type="RefSeq" id="WP_087086915.1">
    <property type="nucleotide sequence ID" value="NZ_FCOF02000036.1"/>
</dbReference>
<dbReference type="NCBIfam" id="NF033590">
    <property type="entry name" value="transpos_IS4_3"/>
    <property type="match status" value="1"/>
</dbReference>
<dbReference type="EMBL" id="FCOF02000036">
    <property type="protein sequence ID" value="SAK84050.1"/>
    <property type="molecule type" value="Genomic_DNA"/>
</dbReference>
<dbReference type="InterPro" id="IPR047768">
    <property type="entry name" value="Tn5p-like"/>
</dbReference>
<dbReference type="Proteomes" id="UP000054870">
    <property type="component" value="Unassembled WGS sequence"/>
</dbReference>
<comment type="caution">
    <text evidence="3">The sequence shown here is derived from an EMBL/GenBank/DDBJ whole genome shotgun (WGS) entry which is preliminary data.</text>
</comment>
<dbReference type="InterPro" id="IPR054836">
    <property type="entry name" value="Tn5_transposase"/>
</dbReference>
<protein>
    <submittedName>
        <fullName evidence="3">Transposase for transposon Tn5</fullName>
        <ecNumber evidence="3">3.1.-.-</ecNumber>
    </submittedName>
</protein>
<dbReference type="PANTHER" id="PTHR37319:SF1">
    <property type="entry name" value="TRANSPOSASE TN5 DIMERISATION DOMAIN-CONTAINING PROTEIN"/>
    <property type="match status" value="1"/>
</dbReference>
<proteinExistence type="predicted"/>
<dbReference type="Pfam" id="PF14706">
    <property type="entry name" value="Tnp_DNA_bind"/>
    <property type="match status" value="1"/>
</dbReference>
<evidence type="ECO:0000313" key="4">
    <source>
        <dbReference type="Proteomes" id="UP000054870"/>
    </source>
</evidence>
<dbReference type="Gene3D" id="1.10.740.10">
    <property type="entry name" value="Transferase Inhibitor Protein From Tn5, Chain"/>
    <property type="match status" value="1"/>
</dbReference>
<dbReference type="PANTHER" id="PTHR37319">
    <property type="entry name" value="TRANSPOSASE"/>
    <property type="match status" value="1"/>
</dbReference>
<organism evidence="3 4">
    <name type="scientific">Caballeronia catudaia</name>
    <dbReference type="NCBI Taxonomy" id="1777136"/>
    <lineage>
        <taxon>Bacteria</taxon>
        <taxon>Pseudomonadati</taxon>
        <taxon>Pseudomonadota</taxon>
        <taxon>Betaproteobacteria</taxon>
        <taxon>Burkholderiales</taxon>
        <taxon>Burkholderiaceae</taxon>
        <taxon>Caballeronia</taxon>
    </lineage>
</organism>
<dbReference type="OrthoDB" id="8617434at2"/>